<gene>
    <name evidence="1" type="ORF">NQ176_g1918</name>
</gene>
<proteinExistence type="predicted"/>
<evidence type="ECO:0000313" key="2">
    <source>
        <dbReference type="Proteomes" id="UP001143910"/>
    </source>
</evidence>
<name>A0ACC1NRQ8_9HYPO</name>
<sequence>MQLVLRSSLFISSFPLQQVPTLDMYITKLATPVPLNGLSDVFKSKRLLYRPLEDSPEHKNFLEKEIWSDPATMAYGTPFMLGPTSKQRGEERVHGMTNAKNWLACLVCLPPLHENQASTPIGFVALSNSSSQHIRIATLSICIISSYQSKGYGNETLNWATDWAFSFANVHRLDLSVNSFNSRAIQLYKRLGFKEEGRRREMVFFGNQYYDLIDMSILRREWSAKRNDALTIG</sequence>
<organism evidence="1 2">
    <name type="scientific">Zarea fungicola</name>
    <dbReference type="NCBI Taxonomy" id="93591"/>
    <lineage>
        <taxon>Eukaryota</taxon>
        <taxon>Fungi</taxon>
        <taxon>Dikarya</taxon>
        <taxon>Ascomycota</taxon>
        <taxon>Pezizomycotina</taxon>
        <taxon>Sordariomycetes</taxon>
        <taxon>Hypocreomycetidae</taxon>
        <taxon>Hypocreales</taxon>
        <taxon>Cordycipitaceae</taxon>
        <taxon>Zarea</taxon>
    </lineage>
</organism>
<reference evidence="1" key="1">
    <citation type="submission" date="2022-08" db="EMBL/GenBank/DDBJ databases">
        <title>Genome Sequence of Lecanicillium fungicola.</title>
        <authorList>
            <person name="Buettner E."/>
        </authorList>
    </citation>
    <scope>NUCLEOTIDE SEQUENCE</scope>
    <source>
        <strain evidence="1">Babe33</strain>
    </source>
</reference>
<dbReference type="Proteomes" id="UP001143910">
    <property type="component" value="Unassembled WGS sequence"/>
</dbReference>
<comment type="caution">
    <text evidence="1">The sequence shown here is derived from an EMBL/GenBank/DDBJ whole genome shotgun (WGS) entry which is preliminary data.</text>
</comment>
<protein>
    <submittedName>
        <fullName evidence="1">Uncharacterized protein</fullName>
    </submittedName>
</protein>
<dbReference type="EMBL" id="JANJQO010000121">
    <property type="protein sequence ID" value="KAJ2981610.1"/>
    <property type="molecule type" value="Genomic_DNA"/>
</dbReference>
<evidence type="ECO:0000313" key="1">
    <source>
        <dbReference type="EMBL" id="KAJ2981610.1"/>
    </source>
</evidence>
<accession>A0ACC1NRQ8</accession>
<keyword evidence="2" id="KW-1185">Reference proteome</keyword>